<sequence>MAKIKPIVVVLGSFSVIGIIHGIILDSFALFITWFLIGLWLIFTFKVFRNIKRYRSFNSPHNTAFFVILPLFVGIFYSIWGYFTGLFGENLIEGSNLYLSLWSLMLGIPYIIYGSISLNRCFKKYNVIYFGTKSIKAGIFGYILGFLVLFVIIAFWASFYSIIDFYDSLFIP</sequence>
<keyword evidence="1" id="KW-0472">Membrane</keyword>
<feature type="non-terminal residue" evidence="2">
    <location>
        <position position="172"/>
    </location>
</feature>
<evidence type="ECO:0000256" key="1">
    <source>
        <dbReference type="SAM" id="Phobius"/>
    </source>
</evidence>
<feature type="transmembrane region" description="Helical" evidence="1">
    <location>
        <begin position="63"/>
        <end position="83"/>
    </location>
</feature>
<keyword evidence="1" id="KW-1133">Transmembrane helix</keyword>
<evidence type="ECO:0000313" key="2">
    <source>
        <dbReference type="EMBL" id="KKM82670.1"/>
    </source>
</evidence>
<feature type="transmembrane region" description="Helical" evidence="1">
    <location>
        <begin position="7"/>
        <end position="25"/>
    </location>
</feature>
<reference evidence="2" key="1">
    <citation type="journal article" date="2015" name="Nature">
        <title>Complex archaea that bridge the gap between prokaryotes and eukaryotes.</title>
        <authorList>
            <person name="Spang A."/>
            <person name="Saw J.H."/>
            <person name="Jorgensen S.L."/>
            <person name="Zaremba-Niedzwiedzka K."/>
            <person name="Martijn J."/>
            <person name="Lind A.E."/>
            <person name="van Eijk R."/>
            <person name="Schleper C."/>
            <person name="Guy L."/>
            <person name="Ettema T.J."/>
        </authorList>
    </citation>
    <scope>NUCLEOTIDE SEQUENCE</scope>
</reference>
<evidence type="ECO:0008006" key="3">
    <source>
        <dbReference type="Google" id="ProtNLM"/>
    </source>
</evidence>
<feature type="transmembrane region" description="Helical" evidence="1">
    <location>
        <begin position="31"/>
        <end position="51"/>
    </location>
</feature>
<dbReference type="AlphaFoldDB" id="A0A0F9N1E2"/>
<keyword evidence="1" id="KW-0812">Transmembrane</keyword>
<feature type="transmembrane region" description="Helical" evidence="1">
    <location>
        <begin position="95"/>
        <end position="118"/>
    </location>
</feature>
<gene>
    <name evidence="2" type="ORF">LCGC14_1317130</name>
</gene>
<name>A0A0F9N1E2_9ZZZZ</name>
<accession>A0A0F9N1E2</accession>
<protein>
    <recommendedName>
        <fullName evidence="3">DUF996 domain-containing protein</fullName>
    </recommendedName>
</protein>
<organism evidence="2">
    <name type="scientific">marine sediment metagenome</name>
    <dbReference type="NCBI Taxonomy" id="412755"/>
    <lineage>
        <taxon>unclassified sequences</taxon>
        <taxon>metagenomes</taxon>
        <taxon>ecological metagenomes</taxon>
    </lineage>
</organism>
<dbReference type="EMBL" id="LAZR01007825">
    <property type="protein sequence ID" value="KKM82670.1"/>
    <property type="molecule type" value="Genomic_DNA"/>
</dbReference>
<proteinExistence type="predicted"/>
<feature type="transmembrane region" description="Helical" evidence="1">
    <location>
        <begin position="139"/>
        <end position="163"/>
    </location>
</feature>
<comment type="caution">
    <text evidence="2">The sequence shown here is derived from an EMBL/GenBank/DDBJ whole genome shotgun (WGS) entry which is preliminary data.</text>
</comment>